<accession>A0A1W1C6M7</accession>
<dbReference type="Pfam" id="PF00581">
    <property type="entry name" value="Rhodanese"/>
    <property type="match status" value="1"/>
</dbReference>
<feature type="domain" description="Rhodanese" evidence="1">
    <location>
        <begin position="29"/>
        <end position="127"/>
    </location>
</feature>
<dbReference type="SUPFAM" id="SSF52821">
    <property type="entry name" value="Rhodanese/Cell cycle control phosphatase"/>
    <property type="match status" value="1"/>
</dbReference>
<dbReference type="SMART" id="SM00450">
    <property type="entry name" value="RHOD"/>
    <property type="match status" value="1"/>
</dbReference>
<dbReference type="PANTHER" id="PTHR43031">
    <property type="entry name" value="FAD-DEPENDENT OXIDOREDUCTASE"/>
    <property type="match status" value="1"/>
</dbReference>
<evidence type="ECO:0000259" key="1">
    <source>
        <dbReference type="PROSITE" id="PS50206"/>
    </source>
</evidence>
<dbReference type="InterPro" id="IPR036873">
    <property type="entry name" value="Rhodanese-like_dom_sf"/>
</dbReference>
<gene>
    <name evidence="2" type="ORF">MNB_SM-5-1517</name>
</gene>
<dbReference type="InterPro" id="IPR050229">
    <property type="entry name" value="GlpE_sulfurtransferase"/>
</dbReference>
<dbReference type="InterPro" id="IPR001763">
    <property type="entry name" value="Rhodanese-like_dom"/>
</dbReference>
<dbReference type="EMBL" id="FPHH01000062">
    <property type="protein sequence ID" value="SFV61374.1"/>
    <property type="molecule type" value="Genomic_DNA"/>
</dbReference>
<dbReference type="AlphaFoldDB" id="A0A1W1C6M7"/>
<proteinExistence type="predicted"/>
<dbReference type="PANTHER" id="PTHR43031:SF1">
    <property type="entry name" value="PYRIDINE NUCLEOTIDE-DISULPHIDE OXIDOREDUCTASE"/>
    <property type="match status" value="1"/>
</dbReference>
<dbReference type="CDD" id="cd00158">
    <property type="entry name" value="RHOD"/>
    <property type="match status" value="1"/>
</dbReference>
<sequence>MKKIILGLMLLSASLFAQVTNQYITRDFLNKNIPIVDVRTTGEWKETGLLKGAIPIMFFNQQGKYDTKKFLTELNKKVDTTKPFAIICHTGNRTAIIAPWLSKEFGYHVINLKGGMEYATKGLHIKTVPYRP</sequence>
<reference evidence="2" key="1">
    <citation type="submission" date="2016-10" db="EMBL/GenBank/DDBJ databases">
        <authorList>
            <person name="de Groot N.N."/>
        </authorList>
    </citation>
    <scope>NUCLEOTIDE SEQUENCE</scope>
</reference>
<dbReference type="Gene3D" id="3.40.250.10">
    <property type="entry name" value="Rhodanese-like domain"/>
    <property type="match status" value="1"/>
</dbReference>
<name>A0A1W1C6M7_9ZZZZ</name>
<protein>
    <submittedName>
        <fullName evidence="2">Rhodanese-like domain protein</fullName>
    </submittedName>
</protein>
<dbReference type="PROSITE" id="PS50206">
    <property type="entry name" value="RHODANESE_3"/>
    <property type="match status" value="1"/>
</dbReference>
<evidence type="ECO:0000313" key="2">
    <source>
        <dbReference type="EMBL" id="SFV61374.1"/>
    </source>
</evidence>
<organism evidence="2">
    <name type="scientific">hydrothermal vent metagenome</name>
    <dbReference type="NCBI Taxonomy" id="652676"/>
    <lineage>
        <taxon>unclassified sequences</taxon>
        <taxon>metagenomes</taxon>
        <taxon>ecological metagenomes</taxon>
    </lineage>
</organism>